<protein>
    <submittedName>
        <fullName evidence="2">Uncharacterized protein</fullName>
    </submittedName>
</protein>
<evidence type="ECO:0000313" key="3">
    <source>
        <dbReference type="Proteomes" id="UP000707352"/>
    </source>
</evidence>
<proteinExistence type="predicted"/>
<organism evidence="2 3">
    <name type="scientific">Microvirga terricola</name>
    <dbReference type="NCBI Taxonomy" id="2719797"/>
    <lineage>
        <taxon>Bacteria</taxon>
        <taxon>Pseudomonadati</taxon>
        <taxon>Pseudomonadota</taxon>
        <taxon>Alphaproteobacteria</taxon>
        <taxon>Hyphomicrobiales</taxon>
        <taxon>Methylobacteriaceae</taxon>
        <taxon>Microvirga</taxon>
    </lineage>
</organism>
<gene>
    <name evidence="2" type="ORF">HB375_10220</name>
</gene>
<feature type="region of interest" description="Disordered" evidence="1">
    <location>
        <begin position="1"/>
        <end position="21"/>
    </location>
</feature>
<name>A0ABX0VD08_9HYPH</name>
<keyword evidence="3" id="KW-1185">Reference proteome</keyword>
<evidence type="ECO:0000256" key="1">
    <source>
        <dbReference type="SAM" id="MobiDB-lite"/>
    </source>
</evidence>
<comment type="caution">
    <text evidence="2">The sequence shown here is derived from an EMBL/GenBank/DDBJ whole genome shotgun (WGS) entry which is preliminary data.</text>
</comment>
<evidence type="ECO:0000313" key="2">
    <source>
        <dbReference type="EMBL" id="NIX76986.1"/>
    </source>
</evidence>
<reference evidence="2 3" key="1">
    <citation type="submission" date="2020-03" db="EMBL/GenBank/DDBJ databases">
        <title>The genome sequence of Microvirga sp. c23x22.</title>
        <authorList>
            <person name="Zhang X."/>
        </authorList>
    </citation>
    <scope>NUCLEOTIDE SEQUENCE [LARGE SCALE GENOMIC DNA]</scope>
    <source>
        <strain evidence="3">c23x22</strain>
    </source>
</reference>
<dbReference type="EMBL" id="JAATJS010000003">
    <property type="protein sequence ID" value="NIX76986.1"/>
    <property type="molecule type" value="Genomic_DNA"/>
</dbReference>
<accession>A0ABX0VD08</accession>
<dbReference type="Proteomes" id="UP000707352">
    <property type="component" value="Unassembled WGS sequence"/>
</dbReference>
<dbReference type="RefSeq" id="WP_167672884.1">
    <property type="nucleotide sequence ID" value="NZ_JAATJS010000003.1"/>
</dbReference>
<sequence>MDADKLSEQNPSEKRVRRGEGHFSDFSRDERLSVNLLEIAAKLVSMKSVLTERDFQRLPHLRALLNAADGLVDDLGYSD</sequence>